<organism evidence="1 2">
    <name type="scientific">Tupavirus sp</name>
    <dbReference type="NCBI Taxonomy" id="2809944"/>
    <lineage>
        <taxon>Viruses</taxon>
        <taxon>Riboviria</taxon>
        <taxon>Orthornavirae</taxon>
        <taxon>Negarnaviricota</taxon>
        <taxon>Haploviricotina</taxon>
        <taxon>Monjiviricetes</taxon>
        <taxon>Mononegavirales</taxon>
        <taxon>Rhabdoviridae</taxon>
        <taxon>Alpharhabdovirinae</taxon>
        <taxon>Tupavirus</taxon>
    </lineage>
</organism>
<sequence>MGGEKGGSVRGLQSRVGLWVVDLTREDRPGIDPQPGDFIFYILEFPPYWVLIRW</sequence>
<dbReference type="EMBL" id="OL774829">
    <property type="protein sequence ID" value="WAD86934.1"/>
    <property type="molecule type" value="Viral_cRNA"/>
</dbReference>
<dbReference type="Proteomes" id="UP001268636">
    <property type="component" value="Segment"/>
</dbReference>
<evidence type="ECO:0000313" key="2">
    <source>
        <dbReference type="Proteomes" id="UP001268636"/>
    </source>
</evidence>
<name>A0AAF0A037_9RHAB</name>
<protein>
    <submittedName>
        <fullName evidence="1">Uncharacterized protein</fullName>
    </submittedName>
</protein>
<accession>A0AAF0A037</accession>
<proteinExistence type="predicted"/>
<evidence type="ECO:0000313" key="1">
    <source>
        <dbReference type="EMBL" id="WAD86934.1"/>
    </source>
</evidence>
<keyword evidence="2" id="KW-1185">Reference proteome</keyword>
<reference evidence="1" key="1">
    <citation type="submission" date="2021-12" db="EMBL/GenBank/DDBJ databases">
        <authorList>
            <person name="Ashraf S."/>
            <person name="Love H."/>
            <person name="Burton C."/>
            <person name="Carmichael S."/>
            <person name="Filipe A.D."/>
            <person name="Roddy S."/>
            <person name="Smollett K."/>
            <person name="Summers S."/>
            <person name="Tong L."/>
            <person name="Richards K.S."/>
            <person name="Thomson E.C."/>
        </authorList>
    </citation>
    <scope>NUCLEOTIDE SEQUENCE</scope>
    <source>
        <strain evidence="1">SB8301</strain>
    </source>
</reference>